<keyword evidence="1" id="KW-1133">Transmembrane helix</keyword>
<keyword evidence="1" id="KW-0812">Transmembrane</keyword>
<feature type="transmembrane region" description="Helical" evidence="1">
    <location>
        <begin position="51"/>
        <end position="75"/>
    </location>
</feature>
<dbReference type="Proteomes" id="UP001264519">
    <property type="component" value="Unassembled WGS sequence"/>
</dbReference>
<dbReference type="EMBL" id="JARWAK010000003">
    <property type="protein sequence ID" value="MDR5866115.1"/>
    <property type="molecule type" value="Genomic_DNA"/>
</dbReference>
<gene>
    <name evidence="2" type="ORF">QC818_04855</name>
</gene>
<evidence type="ECO:0000313" key="2">
    <source>
        <dbReference type="EMBL" id="MDR5866115.1"/>
    </source>
</evidence>
<feature type="transmembrane region" description="Helical" evidence="1">
    <location>
        <begin position="12"/>
        <end position="31"/>
    </location>
</feature>
<proteinExistence type="predicted"/>
<feature type="transmembrane region" description="Helical" evidence="1">
    <location>
        <begin position="129"/>
        <end position="146"/>
    </location>
</feature>
<dbReference type="Pfam" id="PF09948">
    <property type="entry name" value="PpoB2"/>
    <property type="match status" value="1"/>
</dbReference>
<keyword evidence="3" id="KW-1185">Reference proteome</keyword>
<comment type="caution">
    <text evidence="2">The sequence shown here is derived from an EMBL/GenBank/DDBJ whole genome shotgun (WGS) entry which is preliminary data.</text>
</comment>
<evidence type="ECO:0000256" key="1">
    <source>
        <dbReference type="SAM" id="Phobius"/>
    </source>
</evidence>
<organism evidence="2 3">
    <name type="scientific">Halomonas koreensis</name>
    <dbReference type="NCBI Taxonomy" id="245385"/>
    <lineage>
        <taxon>Bacteria</taxon>
        <taxon>Pseudomonadati</taxon>
        <taxon>Pseudomonadota</taxon>
        <taxon>Gammaproteobacteria</taxon>
        <taxon>Oceanospirillales</taxon>
        <taxon>Halomonadaceae</taxon>
        <taxon>Halomonas</taxon>
    </lineage>
</organism>
<name>A0ABU1FZM1_9GAMM</name>
<feature type="transmembrane region" description="Helical" evidence="1">
    <location>
        <begin position="224"/>
        <end position="241"/>
    </location>
</feature>
<sequence>MLHRPLQALPAGPLPLVASLILAAVAGWAYLIDMATDMSAMGGGFLAGPTFVMWTAMMVAMMLPTAAPAILVFAATTRRLPGRSAPLPYLFAGGYLLAWTGFAALATAAQWGLHELALLSPDQALGTPTWAGVVLLGAGLFQWTRLKDACLRGCRSPMGLVAQGLPDRPGRALRAGLRLGLYCTGCCWALMALMFVGGVMSLAWMAGLTLCILLEKLTRQPRRLSQGVGLGLIAYGGWLLLG</sequence>
<accession>A0ABU1FZM1</accession>
<reference evidence="2 3" key="1">
    <citation type="submission" date="2023-04" db="EMBL/GenBank/DDBJ databases">
        <title>A long-awaited taxogenomic arrangement of the family Halomonadaceae.</title>
        <authorList>
            <person name="De La Haba R."/>
            <person name="Chuvochina M."/>
            <person name="Wittouck S."/>
            <person name="Arahal D.R."/>
            <person name="Sanchez-Porro C."/>
            <person name="Hugenholtz P."/>
            <person name="Ventosa A."/>
        </authorList>
    </citation>
    <scope>NUCLEOTIDE SEQUENCE [LARGE SCALE GENOMIC DNA]</scope>
    <source>
        <strain evidence="2 3">DSM 23530</strain>
    </source>
</reference>
<feature type="transmembrane region" description="Helical" evidence="1">
    <location>
        <begin position="179"/>
        <end position="204"/>
    </location>
</feature>
<dbReference type="RefSeq" id="WP_309651720.1">
    <property type="nucleotide sequence ID" value="NZ_JARWAK010000003.1"/>
</dbReference>
<protein>
    <submittedName>
        <fullName evidence="2">DUF2182 domain-containing protein</fullName>
    </submittedName>
</protein>
<keyword evidence="1" id="KW-0472">Membrane</keyword>
<evidence type="ECO:0000313" key="3">
    <source>
        <dbReference type="Proteomes" id="UP001264519"/>
    </source>
</evidence>
<feature type="transmembrane region" description="Helical" evidence="1">
    <location>
        <begin position="87"/>
        <end position="109"/>
    </location>
</feature>
<dbReference type="InterPro" id="IPR018688">
    <property type="entry name" value="PpoB2-like"/>
</dbReference>